<dbReference type="Pfam" id="PF25917">
    <property type="entry name" value="BSH_RND"/>
    <property type="match status" value="1"/>
</dbReference>
<dbReference type="Gene3D" id="2.40.420.20">
    <property type="match status" value="1"/>
</dbReference>
<evidence type="ECO:0000259" key="9">
    <source>
        <dbReference type="Pfam" id="PF25967"/>
    </source>
</evidence>
<feature type="domain" description="CusB-like beta-barrel" evidence="8">
    <location>
        <begin position="321"/>
        <end position="386"/>
    </location>
</feature>
<gene>
    <name evidence="10" type="ORF">MC7420_3196</name>
</gene>
<evidence type="ECO:0000256" key="1">
    <source>
        <dbReference type="ARBA" id="ARBA00004196"/>
    </source>
</evidence>
<organism evidence="10 11">
    <name type="scientific">Coleofasciculus chthonoplastes PCC 7420</name>
    <dbReference type="NCBI Taxonomy" id="118168"/>
    <lineage>
        <taxon>Bacteria</taxon>
        <taxon>Bacillati</taxon>
        <taxon>Cyanobacteriota</taxon>
        <taxon>Cyanophyceae</taxon>
        <taxon>Coleofasciculales</taxon>
        <taxon>Coleofasciculaceae</taxon>
        <taxon>Coleofasciculus</taxon>
    </lineage>
</organism>
<evidence type="ECO:0000313" key="10">
    <source>
        <dbReference type="EMBL" id="EDX77872.1"/>
    </source>
</evidence>
<evidence type="ECO:0000259" key="7">
    <source>
        <dbReference type="Pfam" id="PF25917"/>
    </source>
</evidence>
<keyword evidence="4" id="KW-0175">Coiled coil</keyword>
<accession>B4VK00</accession>
<dbReference type="Pfam" id="PF25967">
    <property type="entry name" value="RND-MFP_C"/>
    <property type="match status" value="1"/>
</dbReference>
<dbReference type="AlphaFoldDB" id="B4VK00"/>
<dbReference type="Pfam" id="PF25954">
    <property type="entry name" value="Beta-barrel_RND_2"/>
    <property type="match status" value="1"/>
</dbReference>
<dbReference type="SUPFAM" id="SSF111369">
    <property type="entry name" value="HlyD-like secretion proteins"/>
    <property type="match status" value="2"/>
</dbReference>
<dbReference type="Proteomes" id="UP000003835">
    <property type="component" value="Unassembled WGS sequence"/>
</dbReference>
<evidence type="ECO:0000313" key="11">
    <source>
        <dbReference type="Proteomes" id="UP000003835"/>
    </source>
</evidence>
<dbReference type="GO" id="GO:0015562">
    <property type="term" value="F:efflux transmembrane transporter activity"/>
    <property type="evidence" value="ECO:0007669"/>
    <property type="project" value="TreeGrafter"/>
</dbReference>
<dbReference type="NCBIfam" id="TIGR01730">
    <property type="entry name" value="RND_mfp"/>
    <property type="match status" value="1"/>
</dbReference>
<dbReference type="InterPro" id="IPR058625">
    <property type="entry name" value="MdtA-like_BSH"/>
</dbReference>
<dbReference type="OrthoDB" id="5379451at2"/>
<keyword evidence="6" id="KW-0812">Transmembrane</keyword>
<evidence type="ECO:0000256" key="3">
    <source>
        <dbReference type="ARBA" id="ARBA00022448"/>
    </source>
</evidence>
<evidence type="ECO:0000256" key="2">
    <source>
        <dbReference type="ARBA" id="ARBA00009477"/>
    </source>
</evidence>
<name>B4VK00_9CYAN</name>
<dbReference type="eggNOG" id="COG0845">
    <property type="taxonomic scope" value="Bacteria"/>
</dbReference>
<dbReference type="InterPro" id="IPR058627">
    <property type="entry name" value="MdtA-like_C"/>
</dbReference>
<protein>
    <submittedName>
        <fullName evidence="10">Efflux transporter, RND family, MFP subunit</fullName>
    </submittedName>
</protein>
<dbReference type="Gene3D" id="2.40.50.100">
    <property type="match status" value="2"/>
</dbReference>
<comment type="subcellular location">
    <subcellularLocation>
        <location evidence="1">Cell envelope</location>
    </subcellularLocation>
</comment>
<dbReference type="PANTHER" id="PTHR30469">
    <property type="entry name" value="MULTIDRUG RESISTANCE PROTEIN MDTA"/>
    <property type="match status" value="1"/>
</dbReference>
<dbReference type="PRINTS" id="PR01490">
    <property type="entry name" value="RTXTOXIND"/>
</dbReference>
<reference evidence="10 11" key="1">
    <citation type="submission" date="2008-07" db="EMBL/GenBank/DDBJ databases">
        <authorList>
            <person name="Tandeau de Marsac N."/>
            <person name="Ferriera S."/>
            <person name="Johnson J."/>
            <person name="Kravitz S."/>
            <person name="Beeson K."/>
            <person name="Sutton G."/>
            <person name="Rogers Y.-H."/>
            <person name="Friedman R."/>
            <person name="Frazier M."/>
            <person name="Venter J.C."/>
        </authorList>
    </citation>
    <scope>NUCLEOTIDE SEQUENCE [LARGE SCALE GENOMIC DNA]</scope>
    <source>
        <strain evidence="10 11">PCC 7420</strain>
    </source>
</reference>
<feature type="domain" description="Multidrug resistance protein MdtA-like barrel-sandwich hybrid" evidence="7">
    <location>
        <begin position="105"/>
        <end position="315"/>
    </location>
</feature>
<sequence length="483" mass="52272">MASSDSQTSIPEPSNQEWESSDSIISEADQPIRKSSPTPKLWLGLLLTLLVFGGGGWAAWRFLLQNNSPPTAQQPQATPVKLEQVESSTLEDSSQFVSTLEAEQKVELRPETAGRITRIVASSGDRVQAGDIILQLKPERSEAELRSAIADVNAQTATLNNAQAEVRAAQADIARLKAEVGRQAAEVQSREADLELARVNYQRAEQLVDQGVQPRQELDDKKRDRNQAIAARDAAAQALSASKEALNVAQQRVQAAQATEARVAANLSSARADVEVKQEELQFNRVVAPIDGVVGDILVKVGDYANVGDTLTTITQNQTLEVEIPIDEQQKERIRPGLTVELRNQGIPDTEPPIATGQISFISPQVTKNSQTLLTKATFSNPNGSLYDQQKVDARVIWEKRPGVLIPVNAVSRLAGKPFVFVAQPPEEAKPGAPELIAKQRPVTLGNIQGNRYQVIEGIEPGDRIVVSGILNLSDGAAIIPDS</sequence>
<keyword evidence="6" id="KW-0472">Membrane</keyword>
<feature type="domain" description="Multidrug resistance protein MdtA-like C-terminal permuted SH3" evidence="9">
    <location>
        <begin position="439"/>
        <end position="470"/>
    </location>
</feature>
<feature type="region of interest" description="Disordered" evidence="5">
    <location>
        <begin position="1"/>
        <end position="23"/>
    </location>
</feature>
<dbReference type="PANTHER" id="PTHR30469:SF39">
    <property type="entry name" value="SLL0180 PROTEIN"/>
    <property type="match status" value="1"/>
</dbReference>
<dbReference type="EMBL" id="DS989843">
    <property type="protein sequence ID" value="EDX77872.1"/>
    <property type="molecule type" value="Genomic_DNA"/>
</dbReference>
<dbReference type="STRING" id="118168.MC7420_3196"/>
<feature type="transmembrane region" description="Helical" evidence="6">
    <location>
        <begin position="41"/>
        <end position="60"/>
    </location>
</feature>
<dbReference type="InterPro" id="IPR006143">
    <property type="entry name" value="RND_pump_MFP"/>
</dbReference>
<keyword evidence="6" id="KW-1133">Transmembrane helix</keyword>
<comment type="similarity">
    <text evidence="2">Belongs to the membrane fusion protein (MFP) (TC 8.A.1) family.</text>
</comment>
<dbReference type="HOGENOM" id="CLU_018816_1_2_3"/>
<proteinExistence type="inferred from homology"/>
<evidence type="ECO:0000256" key="4">
    <source>
        <dbReference type="SAM" id="Coils"/>
    </source>
</evidence>
<feature type="coiled-coil region" evidence="4">
    <location>
        <begin position="145"/>
        <end position="186"/>
    </location>
</feature>
<evidence type="ECO:0000256" key="6">
    <source>
        <dbReference type="SAM" id="Phobius"/>
    </source>
</evidence>
<dbReference type="GO" id="GO:1990281">
    <property type="term" value="C:efflux pump complex"/>
    <property type="evidence" value="ECO:0007669"/>
    <property type="project" value="TreeGrafter"/>
</dbReference>
<dbReference type="Gene3D" id="2.40.30.170">
    <property type="match status" value="1"/>
</dbReference>
<keyword evidence="11" id="KW-1185">Reference proteome</keyword>
<dbReference type="RefSeq" id="WP_006099133.1">
    <property type="nucleotide sequence ID" value="NZ_DS989843.1"/>
</dbReference>
<keyword evidence="3" id="KW-0813">Transport</keyword>
<evidence type="ECO:0000259" key="8">
    <source>
        <dbReference type="Pfam" id="PF25954"/>
    </source>
</evidence>
<evidence type="ECO:0000256" key="5">
    <source>
        <dbReference type="SAM" id="MobiDB-lite"/>
    </source>
</evidence>
<dbReference type="InterPro" id="IPR058792">
    <property type="entry name" value="Beta-barrel_RND_2"/>
</dbReference>